<proteinExistence type="predicted"/>
<protein>
    <submittedName>
        <fullName evidence="2">Uncharacterized protein</fullName>
    </submittedName>
</protein>
<evidence type="ECO:0000313" key="2">
    <source>
        <dbReference type="EMBL" id="KEQ26710.1"/>
    </source>
</evidence>
<dbReference type="eggNOG" id="ENOG50346ST">
    <property type="taxonomic scope" value="Bacteria"/>
</dbReference>
<dbReference type="RefSeq" id="WP_036679710.1">
    <property type="nucleotide sequence ID" value="NZ_FYEP01000001.1"/>
</dbReference>
<gene>
    <name evidence="2" type="ORF">ET33_33305</name>
</gene>
<feature type="chain" id="PRO_5001761431" evidence="1">
    <location>
        <begin position="24"/>
        <end position="229"/>
    </location>
</feature>
<accession>A0A081P7N7</accession>
<reference evidence="2 3" key="1">
    <citation type="submission" date="2014-06" db="EMBL/GenBank/DDBJ databases">
        <title>Draft genome sequence of Paenibacillus sp. MSt1.</title>
        <authorList>
            <person name="Aw Y.K."/>
            <person name="Ong K.S."/>
            <person name="Gan H.M."/>
            <person name="Lee S.M."/>
        </authorList>
    </citation>
    <scope>NUCLEOTIDE SEQUENCE [LARGE SCALE GENOMIC DNA]</scope>
    <source>
        <strain evidence="2 3">MSt1</strain>
    </source>
</reference>
<dbReference type="OrthoDB" id="9873216at2"/>
<feature type="signal peptide" evidence="1">
    <location>
        <begin position="1"/>
        <end position="23"/>
    </location>
</feature>
<keyword evidence="3" id="KW-1185">Reference proteome</keyword>
<organism evidence="2 3">
    <name type="scientific">Paenibacillus tyrfis</name>
    <dbReference type="NCBI Taxonomy" id="1501230"/>
    <lineage>
        <taxon>Bacteria</taxon>
        <taxon>Bacillati</taxon>
        <taxon>Bacillota</taxon>
        <taxon>Bacilli</taxon>
        <taxon>Bacillales</taxon>
        <taxon>Paenibacillaceae</taxon>
        <taxon>Paenibacillus</taxon>
    </lineage>
</organism>
<comment type="caution">
    <text evidence="2">The sequence shown here is derived from an EMBL/GenBank/DDBJ whole genome shotgun (WGS) entry which is preliminary data.</text>
</comment>
<sequence>MKKTFLVLLVFITSLSASLSASAANRDSWIKWYTQSSTYSGIVGELIVPSNVNATNGSVLNFQLGLGDYVEGGISYTAGKYKAFINTGYHACKNTGKSDSECAPYWRSEFLNVQPSPGEKITVKIVNNGNSTFDFYVNGSRVINGADWGTRKHFLTIPATTQVKQMHITTDTDGKTHYSNASWQNVKMRANATGSTYTDWNGSTPVIAAHQNQTDFIIHSRYDPLKTSR</sequence>
<dbReference type="EMBL" id="JNVM01000006">
    <property type="protein sequence ID" value="KEQ26710.1"/>
    <property type="molecule type" value="Genomic_DNA"/>
</dbReference>
<evidence type="ECO:0000313" key="3">
    <source>
        <dbReference type="Proteomes" id="UP000028123"/>
    </source>
</evidence>
<keyword evidence="1" id="KW-0732">Signal</keyword>
<dbReference type="AlphaFoldDB" id="A0A081P7N7"/>
<dbReference type="Proteomes" id="UP000028123">
    <property type="component" value="Unassembled WGS sequence"/>
</dbReference>
<evidence type="ECO:0000256" key="1">
    <source>
        <dbReference type="SAM" id="SignalP"/>
    </source>
</evidence>
<name>A0A081P7N7_9BACL</name>